<evidence type="ECO:0000256" key="9">
    <source>
        <dbReference type="ARBA" id="ARBA00022989"/>
    </source>
</evidence>
<dbReference type="Gene3D" id="1.20.950.20">
    <property type="entry name" value="Transmembrane di-heme cytochromes, Chain C"/>
    <property type="match status" value="1"/>
</dbReference>
<evidence type="ECO:0000256" key="12">
    <source>
        <dbReference type="ARBA" id="ARBA00037975"/>
    </source>
</evidence>
<evidence type="ECO:0000256" key="5">
    <source>
        <dbReference type="ARBA" id="ARBA00022617"/>
    </source>
</evidence>
<dbReference type="Proteomes" id="UP000198638">
    <property type="component" value="Unassembled WGS sequence"/>
</dbReference>
<keyword evidence="10" id="KW-0408">Iron</keyword>
<dbReference type="GO" id="GO:0005886">
    <property type="term" value="C:plasma membrane"/>
    <property type="evidence" value="ECO:0007669"/>
    <property type="project" value="UniProtKB-SubCell"/>
</dbReference>
<feature type="transmembrane region" description="Helical" evidence="13">
    <location>
        <begin position="79"/>
        <end position="100"/>
    </location>
</feature>
<feature type="transmembrane region" description="Helical" evidence="13">
    <location>
        <begin position="44"/>
        <end position="67"/>
    </location>
</feature>
<dbReference type="SUPFAM" id="SSF81342">
    <property type="entry name" value="Transmembrane di-heme cytochromes"/>
    <property type="match status" value="1"/>
</dbReference>
<dbReference type="InterPro" id="IPR052168">
    <property type="entry name" value="Cytochrome_b561_oxidase"/>
</dbReference>
<evidence type="ECO:0000256" key="4">
    <source>
        <dbReference type="ARBA" id="ARBA00022475"/>
    </source>
</evidence>
<dbReference type="GO" id="GO:0022904">
    <property type="term" value="P:respiratory electron transport chain"/>
    <property type="evidence" value="ECO:0007669"/>
    <property type="project" value="InterPro"/>
</dbReference>
<dbReference type="EMBL" id="FNRQ01000004">
    <property type="protein sequence ID" value="SEA93133.1"/>
    <property type="molecule type" value="Genomic_DNA"/>
</dbReference>
<evidence type="ECO:0000256" key="1">
    <source>
        <dbReference type="ARBA" id="ARBA00001970"/>
    </source>
</evidence>
<dbReference type="InterPro" id="IPR016174">
    <property type="entry name" value="Di-haem_cyt_TM"/>
</dbReference>
<reference evidence="16" key="1">
    <citation type="submission" date="2016-10" db="EMBL/GenBank/DDBJ databases">
        <authorList>
            <person name="Varghese N."/>
            <person name="Submissions S."/>
        </authorList>
    </citation>
    <scope>NUCLEOTIDE SEQUENCE [LARGE SCALE GENOMIC DNA]</scope>
    <source>
        <strain evidence="16">LMG 24000</strain>
    </source>
</reference>
<dbReference type="PANTHER" id="PTHR30529">
    <property type="entry name" value="CYTOCHROME B561"/>
    <property type="match status" value="1"/>
</dbReference>
<keyword evidence="16" id="KW-1185">Reference proteome</keyword>
<evidence type="ECO:0000256" key="13">
    <source>
        <dbReference type="SAM" id="Phobius"/>
    </source>
</evidence>
<comment type="similarity">
    <text evidence="12">Belongs to the cytochrome b561 family.</text>
</comment>
<dbReference type="GO" id="GO:0009055">
    <property type="term" value="F:electron transfer activity"/>
    <property type="evidence" value="ECO:0007669"/>
    <property type="project" value="InterPro"/>
</dbReference>
<dbReference type="RefSeq" id="WP_245753274.1">
    <property type="nucleotide sequence ID" value="NZ_FNRQ01000004.1"/>
</dbReference>
<keyword evidence="3" id="KW-0813">Transport</keyword>
<evidence type="ECO:0000259" key="14">
    <source>
        <dbReference type="Pfam" id="PF01292"/>
    </source>
</evidence>
<dbReference type="PANTHER" id="PTHR30529:SF3">
    <property type="entry name" value="CYTOCHROME B561 HOMOLOG 1"/>
    <property type="match status" value="1"/>
</dbReference>
<keyword evidence="9 13" id="KW-1133">Transmembrane helix</keyword>
<dbReference type="STRING" id="83784.SAMN05192564_104163"/>
<keyword evidence="4" id="KW-1003">Cell membrane</keyword>
<comment type="cofactor">
    <cofactor evidence="1">
        <name>heme b</name>
        <dbReference type="ChEBI" id="CHEBI:60344"/>
    </cofactor>
</comment>
<proteinExistence type="inferred from homology"/>
<keyword evidence="8" id="KW-0249">Electron transport</keyword>
<feature type="domain" description="Cytochrome b561 bacterial/Ni-hydrogenase" evidence="14">
    <location>
        <begin position="9"/>
        <end position="176"/>
    </location>
</feature>
<dbReference type="AlphaFoldDB" id="A0A1H4F766"/>
<evidence type="ECO:0000256" key="6">
    <source>
        <dbReference type="ARBA" id="ARBA00022692"/>
    </source>
</evidence>
<dbReference type="GO" id="GO:0046872">
    <property type="term" value="F:metal ion binding"/>
    <property type="evidence" value="ECO:0007669"/>
    <property type="project" value="UniProtKB-KW"/>
</dbReference>
<dbReference type="GO" id="GO:0020037">
    <property type="term" value="F:heme binding"/>
    <property type="evidence" value="ECO:0007669"/>
    <property type="project" value="TreeGrafter"/>
</dbReference>
<evidence type="ECO:0000256" key="10">
    <source>
        <dbReference type="ARBA" id="ARBA00023004"/>
    </source>
</evidence>
<accession>A0A1H4F766</accession>
<sequence>MQNSTSQDRYSKPAVFFHWAIFLLVALAYLAIEIRGPKGSDSRIFWSDVHYWAGTLVLTFAVFRLVWRLWRGAPDEIEVNAVLTFFARLAHLALYLFIFVQPLLGILTINTGGHPLTLAGLNVDITLVGKDTIARSAIKTAHEWIGNAFYFVIGLHALGALTHHIVFRDRTLRRML</sequence>
<evidence type="ECO:0000256" key="7">
    <source>
        <dbReference type="ARBA" id="ARBA00022723"/>
    </source>
</evidence>
<evidence type="ECO:0000256" key="3">
    <source>
        <dbReference type="ARBA" id="ARBA00022448"/>
    </source>
</evidence>
<organism evidence="15 16">
    <name type="scientific">Paraburkholderia sartisoli</name>
    <dbReference type="NCBI Taxonomy" id="83784"/>
    <lineage>
        <taxon>Bacteria</taxon>
        <taxon>Pseudomonadati</taxon>
        <taxon>Pseudomonadota</taxon>
        <taxon>Betaproteobacteria</taxon>
        <taxon>Burkholderiales</taxon>
        <taxon>Burkholderiaceae</taxon>
        <taxon>Paraburkholderia</taxon>
    </lineage>
</organism>
<protein>
    <submittedName>
        <fullName evidence="15">Cytochrome b561</fullName>
    </submittedName>
</protein>
<comment type="subcellular location">
    <subcellularLocation>
        <location evidence="2">Cell membrane</location>
        <topology evidence="2">Multi-pass membrane protein</topology>
    </subcellularLocation>
</comment>
<evidence type="ECO:0000256" key="11">
    <source>
        <dbReference type="ARBA" id="ARBA00023136"/>
    </source>
</evidence>
<keyword evidence="7" id="KW-0479">Metal-binding</keyword>
<keyword evidence="6 13" id="KW-0812">Transmembrane</keyword>
<dbReference type="InterPro" id="IPR011577">
    <property type="entry name" value="Cyt_b561_bac/Ni-Hgenase"/>
</dbReference>
<feature type="transmembrane region" description="Helical" evidence="13">
    <location>
        <begin position="148"/>
        <end position="167"/>
    </location>
</feature>
<keyword evidence="11 13" id="KW-0472">Membrane</keyword>
<evidence type="ECO:0000256" key="2">
    <source>
        <dbReference type="ARBA" id="ARBA00004651"/>
    </source>
</evidence>
<keyword evidence="5" id="KW-0349">Heme</keyword>
<gene>
    <name evidence="15" type="ORF">SAMN05192564_104163</name>
</gene>
<evidence type="ECO:0000313" key="15">
    <source>
        <dbReference type="EMBL" id="SEA93133.1"/>
    </source>
</evidence>
<dbReference type="Pfam" id="PF01292">
    <property type="entry name" value="Ni_hydr_CYTB"/>
    <property type="match status" value="1"/>
</dbReference>
<name>A0A1H4F766_9BURK</name>
<evidence type="ECO:0000313" key="16">
    <source>
        <dbReference type="Proteomes" id="UP000198638"/>
    </source>
</evidence>
<evidence type="ECO:0000256" key="8">
    <source>
        <dbReference type="ARBA" id="ARBA00022982"/>
    </source>
</evidence>
<feature type="transmembrane region" description="Helical" evidence="13">
    <location>
        <begin position="12"/>
        <end position="32"/>
    </location>
</feature>